<proteinExistence type="predicted"/>
<sequence>MKLQDFQITPSFSIYHDGMEYHCRIDFDDQFDTEPQEIKAENPETLAVRVTNAWRQYISKMLKQHQT</sequence>
<name>A0A8J6XXI2_9CYAN</name>
<dbReference type="EMBL" id="JACXAE010000125">
    <property type="protein sequence ID" value="MBD2778252.1"/>
    <property type="molecule type" value="Genomic_DNA"/>
</dbReference>
<keyword evidence="2" id="KW-1185">Reference proteome</keyword>
<evidence type="ECO:0000313" key="2">
    <source>
        <dbReference type="Proteomes" id="UP000629098"/>
    </source>
</evidence>
<accession>A0A8J6XXI2</accession>
<dbReference type="Proteomes" id="UP000629098">
    <property type="component" value="Unassembled WGS sequence"/>
</dbReference>
<comment type="caution">
    <text evidence="1">The sequence shown here is derived from an EMBL/GenBank/DDBJ whole genome shotgun (WGS) entry which is preliminary data.</text>
</comment>
<reference evidence="1" key="1">
    <citation type="submission" date="2020-09" db="EMBL/GenBank/DDBJ databases">
        <title>Iningainema tapete sp. nov. (Scytonemataceae, Cyanobacteria) from greenhouses in central Florida (USA) produces two types of nodularin with biosynthetic potential for microcystin-LR and anabaenopeptins.</title>
        <authorList>
            <person name="Berthold D.E."/>
            <person name="Lefler F.W."/>
            <person name="Huang I.-S."/>
            <person name="Abdulla H."/>
            <person name="Zimba P.V."/>
            <person name="Laughinghouse H.D. IV."/>
        </authorList>
    </citation>
    <scope>NUCLEOTIDE SEQUENCE</scope>
    <source>
        <strain evidence="1">BLCCT55</strain>
    </source>
</reference>
<dbReference type="AlphaFoldDB" id="A0A8J6XXI2"/>
<organism evidence="1 2">
    <name type="scientific">Iningainema tapete BLCC-T55</name>
    <dbReference type="NCBI Taxonomy" id="2748662"/>
    <lineage>
        <taxon>Bacteria</taxon>
        <taxon>Bacillati</taxon>
        <taxon>Cyanobacteriota</taxon>
        <taxon>Cyanophyceae</taxon>
        <taxon>Nostocales</taxon>
        <taxon>Scytonemataceae</taxon>
        <taxon>Iningainema tapete</taxon>
    </lineage>
</organism>
<gene>
    <name evidence="1" type="ORF">ICL16_40985</name>
</gene>
<dbReference type="RefSeq" id="WP_190837719.1">
    <property type="nucleotide sequence ID" value="NZ_CAWPPI010000125.1"/>
</dbReference>
<evidence type="ECO:0000313" key="1">
    <source>
        <dbReference type="EMBL" id="MBD2778252.1"/>
    </source>
</evidence>
<protein>
    <submittedName>
        <fullName evidence="1">Uncharacterized protein</fullName>
    </submittedName>
</protein>